<dbReference type="InterPro" id="IPR036361">
    <property type="entry name" value="SAP_dom_sf"/>
</dbReference>
<feature type="compositionally biased region" description="Basic and acidic residues" evidence="5">
    <location>
        <begin position="221"/>
        <end position="242"/>
    </location>
</feature>
<dbReference type="PANTHER" id="PTHR15683">
    <property type="entry name" value="SCAFFOLD ATTACHMENT FACTOR B-RELATED"/>
    <property type="match status" value="1"/>
</dbReference>
<evidence type="ECO:0000313" key="8">
    <source>
        <dbReference type="EMBL" id="CAI8055217.1"/>
    </source>
</evidence>
<dbReference type="InterPro" id="IPR003034">
    <property type="entry name" value="SAP_dom"/>
</dbReference>
<dbReference type="GO" id="GO:0003723">
    <property type="term" value="F:RNA binding"/>
    <property type="evidence" value="ECO:0007669"/>
    <property type="project" value="UniProtKB-UniRule"/>
</dbReference>
<proteinExistence type="predicted"/>
<dbReference type="InterPro" id="IPR012677">
    <property type="entry name" value="Nucleotide-bd_a/b_plait_sf"/>
</dbReference>
<sequence>MAAILLGDKRLSDLKVTELKAELDKRGLSKKGVKSVLVERLKKAILQEELNNVNDEDDADSGQEISAADTSQDGIEVDGGDSGGAEVAVPTGDAVGVGPDGSSVDPDPDPSVSAEPPPPPQVASDNDAAVETPVVERTAEEKKPPVCDRPNNETETKRAPSAPEIDTVAMDTSDSIAASDDGQEEEEKGQSNLPMDLGSPLDSDPEFDLLPGEQDDSMDMPGKEGDGDEEVTKTENQEREETAVDDGDKEEEKGEEEAREQEESEQKKEREKEEAKGAGGKRIDRLDSTFDSSYEPATEELLYEGDPDTEVKQETSEEKTPAEEGRRLTSQEKDEGGGDKPADTSVTTERRDEDIGFMVEVHYKDQGGGLEDPVATVIGPAHSSSSAREEPRGKASVVTGGKTTGDSNRLSGCHLWVAGLVASVRALDLQTLFSSFGQVVSAKVVAKAQSKARFGYVTLATREQAHKCILELNGTELKGSTIHVELAKTAPPLSQPSPGGGKTQMSHRASAAGSSRGKDSGAKNVHDAREKDKVGQAITRKSPGGGGGGGEGRVGVKAGDRGREDRRRSSGSSRYHGDERSSHSRRSRSPPLRRSPRGGRPRGGRMSPSPRSSSGSYPGSSSLRGPASHSRDARDDIIRREEQRRDLMERRLGADPYYREGSRQVMVDDRRFADRYQEIAARRQLELEQTRREQEMARRMQEIRERETREREMRERQMAEQERLFKERERVMREREYRERQRREQLEKELRERDQREKELRERERRMREQHLQEIRDRELKVARERELREREVQVREVDLVTIHHY</sequence>
<dbReference type="GO" id="GO:0005634">
    <property type="term" value="C:nucleus"/>
    <property type="evidence" value="ECO:0007669"/>
    <property type="project" value="UniProtKB-SubCell"/>
</dbReference>
<evidence type="ECO:0000256" key="3">
    <source>
        <dbReference type="ARBA" id="ARBA00023242"/>
    </source>
</evidence>
<dbReference type="PROSITE" id="PS50102">
    <property type="entry name" value="RRM"/>
    <property type="match status" value="1"/>
</dbReference>
<feature type="compositionally biased region" description="Low complexity" evidence="5">
    <location>
        <begin position="92"/>
        <end position="114"/>
    </location>
</feature>
<feature type="region of interest" description="Disordered" evidence="5">
    <location>
        <begin position="381"/>
        <end position="403"/>
    </location>
</feature>
<dbReference type="InterPro" id="IPR000504">
    <property type="entry name" value="RRM_dom"/>
</dbReference>
<dbReference type="GO" id="GO:0006357">
    <property type="term" value="P:regulation of transcription by RNA polymerase II"/>
    <property type="evidence" value="ECO:0007669"/>
    <property type="project" value="TreeGrafter"/>
</dbReference>
<feature type="compositionally biased region" description="Gly residues" evidence="5">
    <location>
        <begin position="543"/>
        <end position="553"/>
    </location>
</feature>
<keyword evidence="2 4" id="KW-0694">RNA-binding</keyword>
<feature type="domain" description="SAP" evidence="7">
    <location>
        <begin position="11"/>
        <end position="45"/>
    </location>
</feature>
<dbReference type="GO" id="GO:0043565">
    <property type="term" value="F:sequence-specific DNA binding"/>
    <property type="evidence" value="ECO:0007669"/>
    <property type="project" value="TreeGrafter"/>
</dbReference>
<dbReference type="InterPro" id="IPR051738">
    <property type="entry name" value="SAF_Modulators"/>
</dbReference>
<dbReference type="Proteomes" id="UP001174909">
    <property type="component" value="Unassembled WGS sequence"/>
</dbReference>
<evidence type="ECO:0000313" key="9">
    <source>
        <dbReference type="Proteomes" id="UP001174909"/>
    </source>
</evidence>
<feature type="compositionally biased region" description="Basic and acidic residues" evidence="5">
    <location>
        <begin position="264"/>
        <end position="288"/>
    </location>
</feature>
<keyword evidence="3" id="KW-0539">Nucleus</keyword>
<dbReference type="Gene3D" id="1.10.720.30">
    <property type="entry name" value="SAP domain"/>
    <property type="match status" value="1"/>
</dbReference>
<feature type="region of interest" description="Disordered" evidence="5">
    <location>
        <begin position="49"/>
        <end position="353"/>
    </location>
</feature>
<feature type="domain" description="RRM" evidence="6">
    <location>
        <begin position="413"/>
        <end position="489"/>
    </location>
</feature>
<evidence type="ECO:0000259" key="7">
    <source>
        <dbReference type="PROSITE" id="PS50800"/>
    </source>
</evidence>
<evidence type="ECO:0000256" key="5">
    <source>
        <dbReference type="SAM" id="MobiDB-lite"/>
    </source>
</evidence>
<dbReference type="GO" id="GO:0050684">
    <property type="term" value="P:regulation of mRNA processing"/>
    <property type="evidence" value="ECO:0007669"/>
    <property type="project" value="TreeGrafter"/>
</dbReference>
<feature type="region of interest" description="Disordered" evidence="5">
    <location>
        <begin position="735"/>
        <end position="769"/>
    </location>
</feature>
<feature type="compositionally biased region" description="Basic residues" evidence="5">
    <location>
        <begin position="594"/>
        <end position="603"/>
    </location>
</feature>
<organism evidence="8 9">
    <name type="scientific">Geodia barretti</name>
    <name type="common">Barrett's horny sponge</name>
    <dbReference type="NCBI Taxonomy" id="519541"/>
    <lineage>
        <taxon>Eukaryota</taxon>
        <taxon>Metazoa</taxon>
        <taxon>Porifera</taxon>
        <taxon>Demospongiae</taxon>
        <taxon>Heteroscleromorpha</taxon>
        <taxon>Tetractinellida</taxon>
        <taxon>Astrophorina</taxon>
        <taxon>Geodiidae</taxon>
        <taxon>Geodia</taxon>
    </lineage>
</organism>
<dbReference type="PANTHER" id="PTHR15683:SF8">
    <property type="entry name" value="SCAFFOLD ATTACHMENT FACTOR B, ISOFORM B"/>
    <property type="match status" value="1"/>
</dbReference>
<dbReference type="EMBL" id="CASHTH010004262">
    <property type="protein sequence ID" value="CAI8055217.1"/>
    <property type="molecule type" value="Genomic_DNA"/>
</dbReference>
<feature type="compositionally biased region" description="Acidic residues" evidence="5">
    <location>
        <begin position="297"/>
        <end position="308"/>
    </location>
</feature>
<evidence type="ECO:0000256" key="1">
    <source>
        <dbReference type="ARBA" id="ARBA00004123"/>
    </source>
</evidence>
<comment type="subcellular location">
    <subcellularLocation>
        <location evidence="1">Nucleus</location>
    </subcellularLocation>
</comment>
<dbReference type="AlphaFoldDB" id="A0AA35TWK2"/>
<feature type="compositionally biased region" description="Basic and acidic residues" evidence="5">
    <location>
        <begin position="629"/>
        <end position="642"/>
    </location>
</feature>
<feature type="compositionally biased region" description="Acidic residues" evidence="5">
    <location>
        <begin position="243"/>
        <end position="263"/>
    </location>
</feature>
<feature type="compositionally biased region" description="Basic and acidic residues" evidence="5">
    <location>
        <begin position="558"/>
        <end position="568"/>
    </location>
</feature>
<dbReference type="Pfam" id="PF02037">
    <property type="entry name" value="SAP"/>
    <property type="match status" value="1"/>
</dbReference>
<dbReference type="SUPFAM" id="SSF54928">
    <property type="entry name" value="RNA-binding domain, RBD"/>
    <property type="match status" value="1"/>
</dbReference>
<feature type="compositionally biased region" description="Acidic residues" evidence="5">
    <location>
        <begin position="203"/>
        <end position="218"/>
    </location>
</feature>
<keyword evidence="9" id="KW-1185">Reference proteome</keyword>
<dbReference type="Gene3D" id="3.30.70.330">
    <property type="match status" value="1"/>
</dbReference>
<evidence type="ECO:0000256" key="2">
    <source>
        <dbReference type="ARBA" id="ARBA00022884"/>
    </source>
</evidence>
<dbReference type="PROSITE" id="PS50800">
    <property type="entry name" value="SAP"/>
    <property type="match status" value="1"/>
</dbReference>
<dbReference type="SMART" id="SM00513">
    <property type="entry name" value="SAP"/>
    <property type="match status" value="1"/>
</dbReference>
<dbReference type="SMART" id="SM00360">
    <property type="entry name" value="RRM"/>
    <property type="match status" value="1"/>
</dbReference>
<feature type="compositionally biased region" description="Basic and acidic residues" evidence="5">
    <location>
        <begin position="516"/>
        <end position="534"/>
    </location>
</feature>
<dbReference type="SUPFAM" id="SSF68906">
    <property type="entry name" value="SAP domain"/>
    <property type="match status" value="1"/>
</dbReference>
<dbReference type="InterPro" id="IPR035979">
    <property type="entry name" value="RBD_domain_sf"/>
</dbReference>
<comment type="caution">
    <text evidence="8">The sequence shown here is derived from an EMBL/GenBank/DDBJ whole genome shotgun (WGS) entry which is preliminary data.</text>
</comment>
<protein>
    <submittedName>
        <fullName evidence="8">Scaffold attachment factor B1</fullName>
    </submittedName>
</protein>
<feature type="compositionally biased region" description="Low complexity" evidence="5">
    <location>
        <begin position="604"/>
        <end position="626"/>
    </location>
</feature>
<gene>
    <name evidence="8" type="ORF">GBAR_LOCUS30147</name>
</gene>
<accession>A0AA35TWK2</accession>
<feature type="compositionally biased region" description="Basic and acidic residues" evidence="5">
    <location>
        <begin position="309"/>
        <end position="353"/>
    </location>
</feature>
<feature type="region of interest" description="Disordered" evidence="5">
    <location>
        <begin position="489"/>
        <end position="642"/>
    </location>
</feature>
<evidence type="ECO:0000259" key="6">
    <source>
        <dbReference type="PROSITE" id="PS50102"/>
    </source>
</evidence>
<reference evidence="8" key="1">
    <citation type="submission" date="2023-03" db="EMBL/GenBank/DDBJ databases">
        <authorList>
            <person name="Steffen K."/>
            <person name="Cardenas P."/>
        </authorList>
    </citation>
    <scope>NUCLEOTIDE SEQUENCE</scope>
</reference>
<evidence type="ECO:0000256" key="4">
    <source>
        <dbReference type="PROSITE-ProRule" id="PRU00176"/>
    </source>
</evidence>
<name>A0AA35TWK2_GEOBA</name>
<dbReference type="Pfam" id="PF00076">
    <property type="entry name" value="RRM_1"/>
    <property type="match status" value="1"/>
</dbReference>
<feature type="compositionally biased region" description="Basic and acidic residues" evidence="5">
    <location>
        <begin position="137"/>
        <end position="158"/>
    </location>
</feature>